<dbReference type="SUPFAM" id="SSF143422">
    <property type="entry name" value="Transposase IS200-like"/>
    <property type="match status" value="1"/>
</dbReference>
<gene>
    <name evidence="2" type="ORF">G9U52_35300</name>
</gene>
<dbReference type="InterPro" id="IPR036515">
    <property type="entry name" value="Transposase_17_sf"/>
</dbReference>
<organism evidence="2 3">
    <name type="scientific">Paenibacillus agricola</name>
    <dbReference type="NCBI Taxonomy" id="2716264"/>
    <lineage>
        <taxon>Bacteria</taxon>
        <taxon>Bacillati</taxon>
        <taxon>Bacillota</taxon>
        <taxon>Bacilli</taxon>
        <taxon>Bacillales</taxon>
        <taxon>Paenibacillaceae</taxon>
        <taxon>Paenibacillus</taxon>
    </lineage>
</organism>
<dbReference type="PANTHER" id="PTHR33360">
    <property type="entry name" value="TRANSPOSASE FOR INSERTION SEQUENCE ELEMENT IS200"/>
    <property type="match status" value="1"/>
</dbReference>
<feature type="domain" description="Transposase IS200-like" evidence="1">
    <location>
        <begin position="26"/>
        <end position="82"/>
    </location>
</feature>
<evidence type="ECO:0000313" key="2">
    <source>
        <dbReference type="EMBL" id="NHN35005.1"/>
    </source>
</evidence>
<reference evidence="2" key="1">
    <citation type="submission" date="2020-03" db="EMBL/GenBank/DDBJ databases">
        <title>Draft sequencing of Paenibacilllus sp. S3N08.</title>
        <authorList>
            <person name="Kim D.-U."/>
        </authorList>
    </citation>
    <scope>NUCLEOTIDE SEQUENCE</scope>
    <source>
        <strain evidence="2">S3N08</strain>
    </source>
</reference>
<comment type="caution">
    <text evidence="2">The sequence shown here is derived from an EMBL/GenBank/DDBJ whole genome shotgun (WGS) entry which is preliminary data.</text>
</comment>
<dbReference type="Gene3D" id="3.30.70.1290">
    <property type="entry name" value="Transposase IS200-like"/>
    <property type="match status" value="1"/>
</dbReference>
<dbReference type="PANTHER" id="PTHR33360:SF2">
    <property type="entry name" value="TRANSPOSASE FOR INSERTION SEQUENCE ELEMENT IS200"/>
    <property type="match status" value="1"/>
</dbReference>
<sequence length="82" mass="9178">MMSRVRIPISCTRWRSSATITRVNPTSCMSRGITIVKGSVGKDPIHLLLSCPPTMAQSEGVQYLKGRSSRMLQDEFSHLKKK</sequence>
<keyword evidence="3" id="KW-1185">Reference proteome</keyword>
<dbReference type="Pfam" id="PF01797">
    <property type="entry name" value="Y1_Tnp"/>
    <property type="match status" value="1"/>
</dbReference>
<protein>
    <recommendedName>
        <fullName evidence="1">Transposase IS200-like domain-containing protein</fullName>
    </recommendedName>
</protein>
<dbReference type="EMBL" id="JAAOIW010000025">
    <property type="protein sequence ID" value="NHN35005.1"/>
    <property type="molecule type" value="Genomic_DNA"/>
</dbReference>
<accession>A0ABX0JHU9</accession>
<dbReference type="InterPro" id="IPR002686">
    <property type="entry name" value="Transposase_17"/>
</dbReference>
<evidence type="ECO:0000259" key="1">
    <source>
        <dbReference type="Pfam" id="PF01797"/>
    </source>
</evidence>
<evidence type="ECO:0000313" key="3">
    <source>
        <dbReference type="Proteomes" id="UP001165962"/>
    </source>
</evidence>
<proteinExistence type="predicted"/>
<dbReference type="Proteomes" id="UP001165962">
    <property type="component" value="Unassembled WGS sequence"/>
</dbReference>
<name>A0ABX0JHU9_9BACL</name>